<evidence type="ECO:0000256" key="1">
    <source>
        <dbReference type="ARBA" id="ARBA00010552"/>
    </source>
</evidence>
<evidence type="ECO:0000313" key="3">
    <source>
        <dbReference type="EMBL" id="GMH58564.1"/>
    </source>
</evidence>
<dbReference type="GO" id="GO:0005829">
    <property type="term" value="C:cytosol"/>
    <property type="evidence" value="ECO:0007669"/>
    <property type="project" value="TreeGrafter"/>
</dbReference>
<dbReference type="AlphaFoldDB" id="A0A9W7DW48"/>
<dbReference type="OrthoDB" id="309640at2759"/>
<dbReference type="SUPFAM" id="SSF55298">
    <property type="entry name" value="YjgF-like"/>
    <property type="match status" value="1"/>
</dbReference>
<dbReference type="Proteomes" id="UP001165085">
    <property type="component" value="Unassembled WGS sequence"/>
</dbReference>
<proteinExistence type="inferred from homology"/>
<dbReference type="CDD" id="cd00448">
    <property type="entry name" value="YjgF_YER057c_UK114_family"/>
    <property type="match status" value="1"/>
</dbReference>
<evidence type="ECO:0000256" key="2">
    <source>
        <dbReference type="SAM" id="MobiDB-lite"/>
    </source>
</evidence>
<name>A0A9W7DW48_9STRA</name>
<dbReference type="InterPro" id="IPR035959">
    <property type="entry name" value="RutC-like_sf"/>
</dbReference>
<keyword evidence="4" id="KW-1185">Reference proteome</keyword>
<protein>
    <submittedName>
        <fullName evidence="3">Uncharacterized protein</fullName>
    </submittedName>
</protein>
<comment type="caution">
    <text evidence="3">The sequence shown here is derived from an EMBL/GenBank/DDBJ whole genome shotgun (WGS) entry which is preliminary data.</text>
</comment>
<organism evidence="3 4">
    <name type="scientific">Triparma strigata</name>
    <dbReference type="NCBI Taxonomy" id="1606541"/>
    <lineage>
        <taxon>Eukaryota</taxon>
        <taxon>Sar</taxon>
        <taxon>Stramenopiles</taxon>
        <taxon>Ochrophyta</taxon>
        <taxon>Bolidophyceae</taxon>
        <taxon>Parmales</taxon>
        <taxon>Triparmaceae</taxon>
        <taxon>Triparma</taxon>
    </lineage>
</organism>
<dbReference type="InterPro" id="IPR006175">
    <property type="entry name" value="YjgF/YER057c/UK114"/>
</dbReference>
<evidence type="ECO:0000313" key="4">
    <source>
        <dbReference type="Proteomes" id="UP001165085"/>
    </source>
</evidence>
<feature type="region of interest" description="Disordered" evidence="2">
    <location>
        <begin position="29"/>
        <end position="50"/>
    </location>
</feature>
<dbReference type="PANTHER" id="PTHR11803">
    <property type="entry name" value="2-IMINOBUTANOATE/2-IMINOPROPANOATE DEAMINASE RIDA"/>
    <property type="match status" value="1"/>
</dbReference>
<accession>A0A9W7DW48</accession>
<reference evidence="4" key="1">
    <citation type="journal article" date="2023" name="Commun. Biol.">
        <title>Genome analysis of Parmales, the sister group of diatoms, reveals the evolutionary specialization of diatoms from phago-mixotrophs to photoautotrophs.</title>
        <authorList>
            <person name="Ban H."/>
            <person name="Sato S."/>
            <person name="Yoshikawa S."/>
            <person name="Yamada K."/>
            <person name="Nakamura Y."/>
            <person name="Ichinomiya M."/>
            <person name="Sato N."/>
            <person name="Blanc-Mathieu R."/>
            <person name="Endo H."/>
            <person name="Kuwata A."/>
            <person name="Ogata H."/>
        </authorList>
    </citation>
    <scope>NUCLEOTIDE SEQUENCE [LARGE SCALE GENOMIC DNA]</scope>
    <source>
        <strain evidence="4">NIES 3701</strain>
    </source>
</reference>
<dbReference type="GO" id="GO:0019239">
    <property type="term" value="F:deaminase activity"/>
    <property type="evidence" value="ECO:0007669"/>
    <property type="project" value="TreeGrafter"/>
</dbReference>
<dbReference type="EMBL" id="BRXY01000054">
    <property type="protein sequence ID" value="GMH58564.1"/>
    <property type="molecule type" value="Genomic_DNA"/>
</dbReference>
<comment type="similarity">
    <text evidence="1">Belongs to the RutC family.</text>
</comment>
<dbReference type="Pfam" id="PF01042">
    <property type="entry name" value="Ribonuc_L-PSP"/>
    <property type="match status" value="1"/>
</dbReference>
<sequence length="162" mass="16966">MSSTLAHTAIIGAAAGAAAALLVNALTKPPTKRNRPSLEPVKATKAGPAGGHYSQAMKNGGEVFISGLLPVAPDGTKNMGPIEDQVKVVLNNLGAILKESGSSPEKLISVRVYLANFSHENWAAFNKLYNEFVGEHKPARAVVPVPELHHGFLVEVEAIAAL</sequence>
<gene>
    <name evidence="3" type="ORF">TrST_g7202</name>
</gene>
<dbReference type="PANTHER" id="PTHR11803:SF58">
    <property type="entry name" value="PROTEIN HMF1-RELATED"/>
    <property type="match status" value="1"/>
</dbReference>
<dbReference type="Gene3D" id="3.30.1330.40">
    <property type="entry name" value="RutC-like"/>
    <property type="match status" value="1"/>
</dbReference>